<dbReference type="PANTHER" id="PTHR34501">
    <property type="entry name" value="PROTEIN YDDL-RELATED"/>
    <property type="match status" value="1"/>
</dbReference>
<dbReference type="Proteomes" id="UP000286482">
    <property type="component" value="Unassembled WGS sequence"/>
</dbReference>
<dbReference type="AlphaFoldDB" id="A0A420EHT0"/>
<dbReference type="GO" id="GO:0015288">
    <property type="term" value="F:porin activity"/>
    <property type="evidence" value="ECO:0007669"/>
    <property type="project" value="InterPro"/>
</dbReference>
<feature type="chain" id="PRO_5019426001" evidence="2">
    <location>
        <begin position="21"/>
        <end position="368"/>
    </location>
</feature>
<protein>
    <submittedName>
        <fullName evidence="3">Porin</fullName>
    </submittedName>
</protein>
<name>A0A420EHT0_9ALTE</name>
<reference evidence="3 4" key="1">
    <citation type="submission" date="2018-09" db="EMBL/GenBank/DDBJ databases">
        <authorList>
            <person name="Wang Z."/>
        </authorList>
    </citation>
    <scope>NUCLEOTIDE SEQUENCE [LARGE SCALE GENOMIC DNA]</scope>
    <source>
        <strain evidence="3 4">ALS 81</strain>
    </source>
</reference>
<accession>A0A420EHT0</accession>
<dbReference type="InterPro" id="IPR001897">
    <property type="entry name" value="Porin_gammaproteobac"/>
</dbReference>
<dbReference type="SUPFAM" id="SSF56935">
    <property type="entry name" value="Porins"/>
    <property type="match status" value="1"/>
</dbReference>
<dbReference type="GO" id="GO:0034220">
    <property type="term" value="P:monoatomic ion transmembrane transport"/>
    <property type="evidence" value="ECO:0007669"/>
    <property type="project" value="InterPro"/>
</dbReference>
<evidence type="ECO:0000313" key="4">
    <source>
        <dbReference type="Proteomes" id="UP000286482"/>
    </source>
</evidence>
<evidence type="ECO:0000256" key="2">
    <source>
        <dbReference type="SAM" id="SignalP"/>
    </source>
</evidence>
<evidence type="ECO:0000256" key="1">
    <source>
        <dbReference type="ARBA" id="ARBA00022729"/>
    </source>
</evidence>
<evidence type="ECO:0000313" key="3">
    <source>
        <dbReference type="EMBL" id="RKF20228.1"/>
    </source>
</evidence>
<dbReference type="Gene3D" id="2.40.160.10">
    <property type="entry name" value="Porin"/>
    <property type="match status" value="1"/>
</dbReference>
<dbReference type="InterPro" id="IPR023614">
    <property type="entry name" value="Porin_dom_sf"/>
</dbReference>
<dbReference type="GO" id="GO:0009279">
    <property type="term" value="C:cell outer membrane"/>
    <property type="evidence" value="ECO:0007669"/>
    <property type="project" value="InterPro"/>
</dbReference>
<dbReference type="EMBL" id="RAQO01000004">
    <property type="protein sequence ID" value="RKF20228.1"/>
    <property type="molecule type" value="Genomic_DNA"/>
</dbReference>
<keyword evidence="1 2" id="KW-0732">Signal</keyword>
<gene>
    <name evidence="3" type="ORF">DBZ36_07235</name>
</gene>
<dbReference type="PRINTS" id="PR00183">
    <property type="entry name" value="ECOLIPORIN"/>
</dbReference>
<dbReference type="OrthoDB" id="784582at2"/>
<dbReference type="RefSeq" id="WP_120354233.1">
    <property type="nucleotide sequence ID" value="NZ_RAQO01000004.1"/>
</dbReference>
<organism evidence="3 4">
    <name type="scientific">Alginatibacterium sediminis</name>
    <dbReference type="NCBI Taxonomy" id="2164068"/>
    <lineage>
        <taxon>Bacteria</taxon>
        <taxon>Pseudomonadati</taxon>
        <taxon>Pseudomonadota</taxon>
        <taxon>Gammaproteobacteria</taxon>
        <taxon>Alteromonadales</taxon>
        <taxon>Alteromonadaceae</taxon>
        <taxon>Alginatibacterium</taxon>
    </lineage>
</organism>
<comment type="caution">
    <text evidence="3">The sequence shown here is derived from an EMBL/GenBank/DDBJ whole genome shotgun (WGS) entry which is preliminary data.</text>
</comment>
<dbReference type="PANTHER" id="PTHR34501:SF2">
    <property type="entry name" value="OUTER MEMBRANE PORIN F-RELATED"/>
    <property type="match status" value="1"/>
</dbReference>
<keyword evidence="4" id="KW-1185">Reference proteome</keyword>
<sequence>MKKTILALAIPSLMMAQASAIEIYDDGQNKVTIGGRAEMILNDGTNRDLDAHSGSSRINFGFERQINDDLSIDAFAEWKVDYLANGKDDVVTNRLGYMTFNSDVAGAFRAGKQWGAVYPVFGATDVIFVSDHDAGGIYQVDDGGTSGAGRADKTLAWSHTFNNVYIGAQYGLQNELESTSTTSLDRDRNAGAAAVYSLDMGLDLGVAYTESRLKGNGGDTWNGLKDGDKIKATALSAIYKQNGVHIAATYVDGKNYHATGFQANSISTSNPGSDNSARMGDAKAFDLYGAYKFDNGFEPYAYLSVVDFDKNELQGIDGKRSTYLAGVVYHIDEKVQVGGEYRRVESKEDTRRGDFSDNHVGLKVRYFF</sequence>
<dbReference type="InterPro" id="IPR050298">
    <property type="entry name" value="Gram-neg_bact_OMP"/>
</dbReference>
<proteinExistence type="predicted"/>
<feature type="signal peptide" evidence="2">
    <location>
        <begin position="1"/>
        <end position="20"/>
    </location>
</feature>